<dbReference type="UniPathway" id="UPA00219"/>
<keyword evidence="6 8" id="KW-1133">Transmembrane helix</keyword>
<keyword evidence="4 8" id="KW-0133">Cell shape</keyword>
<feature type="transmembrane region" description="Helical" evidence="8">
    <location>
        <begin position="187"/>
        <end position="207"/>
    </location>
</feature>
<dbReference type="PANTHER" id="PTHR47019">
    <property type="entry name" value="LIPID II FLIPPASE MURJ"/>
    <property type="match status" value="1"/>
</dbReference>
<dbReference type="GO" id="GO:0005886">
    <property type="term" value="C:plasma membrane"/>
    <property type="evidence" value="ECO:0007669"/>
    <property type="project" value="UniProtKB-SubCell"/>
</dbReference>
<evidence type="ECO:0000256" key="2">
    <source>
        <dbReference type="ARBA" id="ARBA00022475"/>
    </source>
</evidence>
<keyword evidence="3 8" id="KW-0812">Transmembrane</keyword>
<feature type="transmembrane region" description="Helical" evidence="8">
    <location>
        <begin position="407"/>
        <end position="428"/>
    </location>
</feature>
<keyword evidence="8 9" id="KW-0961">Cell wall biogenesis/degradation</keyword>
<dbReference type="GO" id="GO:0008360">
    <property type="term" value="P:regulation of cell shape"/>
    <property type="evidence" value="ECO:0007669"/>
    <property type="project" value="UniProtKB-UniRule"/>
</dbReference>
<dbReference type="PIRSF" id="PIRSF002869">
    <property type="entry name" value="MviN"/>
    <property type="match status" value="1"/>
</dbReference>
<feature type="transmembrane region" description="Helical" evidence="8">
    <location>
        <begin position="352"/>
        <end position="376"/>
    </location>
</feature>
<evidence type="ECO:0000256" key="6">
    <source>
        <dbReference type="ARBA" id="ARBA00022989"/>
    </source>
</evidence>
<evidence type="ECO:0000313" key="11">
    <source>
        <dbReference type="Proteomes" id="UP000515847"/>
    </source>
</evidence>
<gene>
    <name evidence="8 10" type="primary">murJ</name>
    <name evidence="10" type="ORF">BR63_12110</name>
</gene>
<comment type="pathway">
    <text evidence="8">Cell wall biogenesis; peptidoglycan biosynthesis.</text>
</comment>
<dbReference type="Pfam" id="PF03023">
    <property type="entry name" value="MurJ"/>
    <property type="match status" value="1"/>
</dbReference>
<dbReference type="GO" id="GO:0009252">
    <property type="term" value="P:peptidoglycan biosynthetic process"/>
    <property type="evidence" value="ECO:0007669"/>
    <property type="project" value="UniProtKB-UniRule"/>
</dbReference>
<dbReference type="AlphaFoldDB" id="A0A7G6E4I0"/>
<dbReference type="Proteomes" id="UP000515847">
    <property type="component" value="Chromosome"/>
</dbReference>
<dbReference type="InterPro" id="IPR004268">
    <property type="entry name" value="MurJ"/>
</dbReference>
<comment type="function">
    <text evidence="8 9">Involved in peptidoglycan biosynthesis. Transports lipid-linked peptidoglycan precursors from the inner to the outer leaflet of the cytoplasmic membrane.</text>
</comment>
<dbReference type="HAMAP" id="MF_02078">
    <property type="entry name" value="MurJ_MviN"/>
    <property type="match status" value="1"/>
</dbReference>
<feature type="transmembrane region" description="Helical" evidence="8">
    <location>
        <begin position="128"/>
        <end position="152"/>
    </location>
</feature>
<dbReference type="InterPro" id="IPR051050">
    <property type="entry name" value="Lipid_II_flippase_MurJ/MviN"/>
</dbReference>
<keyword evidence="8 9" id="KW-0813">Transport</keyword>
<evidence type="ECO:0000256" key="5">
    <source>
        <dbReference type="ARBA" id="ARBA00022984"/>
    </source>
</evidence>
<keyword evidence="2 8" id="KW-1003">Cell membrane</keyword>
<dbReference type="CDD" id="cd13123">
    <property type="entry name" value="MATE_MurJ_like"/>
    <property type="match status" value="1"/>
</dbReference>
<evidence type="ECO:0000256" key="9">
    <source>
        <dbReference type="PIRNR" id="PIRNR002869"/>
    </source>
</evidence>
<feature type="transmembrane region" description="Helical" evidence="8">
    <location>
        <begin position="440"/>
        <end position="462"/>
    </location>
</feature>
<feature type="transmembrane region" description="Helical" evidence="8">
    <location>
        <begin position="7"/>
        <end position="28"/>
    </location>
</feature>
<sequence length="529" mass="57391">MTSMSKGIAKAAVIIMIMNLMSRVLGFVRETVIAKEFGATVLTDAYLVAYTLPYFLQAVLGMALVTSIVPVVTKYLVKGEEKEAWKIASITLNWTALIMAVFTLLGIVGARGLVYLTAPGFDSSTTDLAVTLTIIMFPSIIFMGIGMLMTGVLNARKSFAVAAFAPGFSSLIIILSVIFLGKYGIELLAWGTLLSMAGAMLIQLPVLRKVGFRYSWSWNLRHPEVKGIFINLVPIFLGVAVNQLYLAINRFFASSLAEGSISALNYASKLMNLPLGIFVFAISSAIFPTLSEQAIKEDRHALALTLVRGLKMVLLITLPAAAGLMALKTPVVKLLFERGAFDATATKMTSDALFYFCLGMFAMAANMVITRAYYALRDVNTPLYMGLFSIAVNIIASVILVNSMGHSGLALANTLAAVFNTVAMYFFLRKHLPDLFVKDLLSTVAKSLISSLLTALAAWKLYVYLQAAVGTGGGTKVLLGEVFLSILLGMTVYGVTILLLREKEVLYILTSLLNKLGIRLRLLENAKRI</sequence>
<dbReference type="GO" id="GO:0034204">
    <property type="term" value="P:lipid translocation"/>
    <property type="evidence" value="ECO:0007669"/>
    <property type="project" value="TreeGrafter"/>
</dbReference>
<dbReference type="GO" id="GO:0015648">
    <property type="term" value="F:lipid-linked peptidoglycan transporter activity"/>
    <property type="evidence" value="ECO:0007669"/>
    <property type="project" value="UniProtKB-UniRule"/>
</dbReference>
<dbReference type="EMBL" id="CP045798">
    <property type="protein sequence ID" value="QNB46984.1"/>
    <property type="molecule type" value="Genomic_DNA"/>
</dbReference>
<feature type="transmembrane region" description="Helical" evidence="8">
    <location>
        <begin position="383"/>
        <end position="401"/>
    </location>
</feature>
<feature type="transmembrane region" description="Helical" evidence="8">
    <location>
        <begin position="273"/>
        <end position="291"/>
    </location>
</feature>
<dbReference type="NCBIfam" id="TIGR01695">
    <property type="entry name" value="murJ_mviN"/>
    <property type="match status" value="1"/>
</dbReference>
<feature type="transmembrane region" description="Helical" evidence="8">
    <location>
        <begin position="94"/>
        <end position="116"/>
    </location>
</feature>
<comment type="subcellular location">
    <subcellularLocation>
        <location evidence="1 8">Cell membrane</location>
        <topology evidence="1 8">Multi-pass membrane protein</topology>
    </subcellularLocation>
</comment>
<feature type="transmembrane region" description="Helical" evidence="8">
    <location>
        <begin position="159"/>
        <end position="181"/>
    </location>
</feature>
<proteinExistence type="inferred from homology"/>
<evidence type="ECO:0000256" key="3">
    <source>
        <dbReference type="ARBA" id="ARBA00022692"/>
    </source>
</evidence>
<comment type="similarity">
    <text evidence="8 9">Belongs to the MurJ/MviN family.</text>
</comment>
<keyword evidence="5 8" id="KW-0573">Peptidoglycan synthesis</keyword>
<evidence type="ECO:0000256" key="8">
    <source>
        <dbReference type="HAMAP-Rule" id="MF_02078"/>
    </source>
</evidence>
<evidence type="ECO:0000256" key="7">
    <source>
        <dbReference type="ARBA" id="ARBA00023136"/>
    </source>
</evidence>
<evidence type="ECO:0000256" key="1">
    <source>
        <dbReference type="ARBA" id="ARBA00004651"/>
    </source>
</evidence>
<reference evidence="10 11" key="1">
    <citation type="journal article" date="2019" name="Front. Microbiol.">
        <title>Thermoanaerosceptrum fracticalcis gen. nov. sp. nov., a Novel Fumarate-Fermenting Microorganism From a Deep Fractured Carbonate Aquifer of the US Great Basin.</title>
        <authorList>
            <person name="Hamilton-Brehm S.D."/>
            <person name="Stewart L.E."/>
            <person name="Zavarin M."/>
            <person name="Caldwell M."/>
            <person name="Lawson P.A."/>
            <person name="Onstott T.C."/>
            <person name="Grzymski J."/>
            <person name="Neveux I."/>
            <person name="Lollar B.S."/>
            <person name="Russell C.E."/>
            <person name="Moser D.P."/>
        </authorList>
    </citation>
    <scope>NUCLEOTIDE SEQUENCE [LARGE SCALE GENOMIC DNA]</scope>
    <source>
        <strain evidence="10 11">DRI-13</strain>
    </source>
</reference>
<feature type="transmembrane region" description="Helical" evidence="8">
    <location>
        <begin position="48"/>
        <end position="73"/>
    </location>
</feature>
<protein>
    <recommendedName>
        <fullName evidence="8">Probable lipid II flippase MurJ</fullName>
    </recommendedName>
</protein>
<dbReference type="PANTHER" id="PTHR47019:SF1">
    <property type="entry name" value="LIPID II FLIPPASE MURJ"/>
    <property type="match status" value="1"/>
</dbReference>
<evidence type="ECO:0000256" key="4">
    <source>
        <dbReference type="ARBA" id="ARBA00022960"/>
    </source>
</evidence>
<feature type="transmembrane region" description="Helical" evidence="8">
    <location>
        <begin position="228"/>
        <end position="253"/>
    </location>
</feature>
<name>A0A7G6E4I0_THEFR</name>
<dbReference type="KEGG" id="tfr:BR63_12110"/>
<feature type="transmembrane region" description="Helical" evidence="8">
    <location>
        <begin position="312"/>
        <end position="332"/>
    </location>
</feature>
<evidence type="ECO:0000313" key="10">
    <source>
        <dbReference type="EMBL" id="QNB46984.1"/>
    </source>
</evidence>
<organism evidence="10 11">
    <name type="scientific">Thermanaerosceptrum fracticalcis</name>
    <dbReference type="NCBI Taxonomy" id="1712410"/>
    <lineage>
        <taxon>Bacteria</taxon>
        <taxon>Bacillati</taxon>
        <taxon>Bacillota</taxon>
        <taxon>Clostridia</taxon>
        <taxon>Eubacteriales</taxon>
        <taxon>Peptococcaceae</taxon>
        <taxon>Thermanaerosceptrum</taxon>
    </lineage>
</organism>
<dbReference type="PRINTS" id="PR01806">
    <property type="entry name" value="VIRFACTRMVIN"/>
</dbReference>
<feature type="transmembrane region" description="Helical" evidence="8">
    <location>
        <begin position="482"/>
        <end position="500"/>
    </location>
</feature>
<accession>A0A7G6E4I0</accession>
<dbReference type="GO" id="GO:0071555">
    <property type="term" value="P:cell wall organization"/>
    <property type="evidence" value="ECO:0007669"/>
    <property type="project" value="UniProtKB-UniRule"/>
</dbReference>
<keyword evidence="7 8" id="KW-0472">Membrane</keyword>
<keyword evidence="11" id="KW-1185">Reference proteome</keyword>